<dbReference type="OrthoDB" id="1321796at2759"/>
<keyword evidence="2" id="KW-1185">Reference proteome</keyword>
<protein>
    <submittedName>
        <fullName evidence="1">Uncharacterized protein</fullName>
    </submittedName>
</protein>
<gene>
    <name evidence="1" type="ORF">CR513_43071</name>
</gene>
<reference evidence="1" key="1">
    <citation type="submission" date="2018-05" db="EMBL/GenBank/DDBJ databases">
        <title>Draft genome of Mucuna pruriens seed.</title>
        <authorList>
            <person name="Nnadi N.E."/>
            <person name="Vos R."/>
            <person name="Hasami M.H."/>
            <person name="Devisetty U.K."/>
            <person name="Aguiy J.C."/>
        </authorList>
    </citation>
    <scope>NUCLEOTIDE SEQUENCE [LARGE SCALE GENOMIC DNA]</scope>
    <source>
        <strain evidence="1">JCA_2017</strain>
    </source>
</reference>
<feature type="non-terminal residue" evidence="1">
    <location>
        <position position="1"/>
    </location>
</feature>
<comment type="caution">
    <text evidence="1">The sequence shown here is derived from an EMBL/GenBank/DDBJ whole genome shotgun (WGS) entry which is preliminary data.</text>
</comment>
<accession>A0A371FF06</accession>
<evidence type="ECO:0000313" key="1">
    <source>
        <dbReference type="EMBL" id="RDX76888.1"/>
    </source>
</evidence>
<sequence length="362" mass="40000">MEVHSVYTRSDSLVGMVDAICSRGPWEVRVLPCQSDEVVCAWADERGEPYFTSTRLCSQSWELSSRSLTSNGRRPRRKLMKLFCESYKRFKDHFFRVAADQIRSSLLLGESGEPFSLCTGMISRLFPSRFLRTSYSVKDIASLKVRSQSTTSAIAVEESPLSVTGLAKAEAPMAEVDSAEEPPQDTLEKVGGVATKCAAEEGALQGEEHPSKRVTRDVVDDIVNLFSRPAPAIASMEEADKAWVGVMLSQPPSPPVFNPCYPVDTVVDKQLIRPSDQFKARELGLPQSLEVLQRYNSYAFVFAKAIEQEFGDLVAHEAMSSAKNKKPDDALLKLSVEYADAQAKINNYQDSTTNLQGDLIGP</sequence>
<evidence type="ECO:0000313" key="2">
    <source>
        <dbReference type="Proteomes" id="UP000257109"/>
    </source>
</evidence>
<dbReference type="EMBL" id="QJKJ01009351">
    <property type="protein sequence ID" value="RDX76888.1"/>
    <property type="molecule type" value="Genomic_DNA"/>
</dbReference>
<organism evidence="1 2">
    <name type="scientific">Mucuna pruriens</name>
    <name type="common">Velvet bean</name>
    <name type="synonym">Dolichos pruriens</name>
    <dbReference type="NCBI Taxonomy" id="157652"/>
    <lineage>
        <taxon>Eukaryota</taxon>
        <taxon>Viridiplantae</taxon>
        <taxon>Streptophyta</taxon>
        <taxon>Embryophyta</taxon>
        <taxon>Tracheophyta</taxon>
        <taxon>Spermatophyta</taxon>
        <taxon>Magnoliopsida</taxon>
        <taxon>eudicotyledons</taxon>
        <taxon>Gunneridae</taxon>
        <taxon>Pentapetalae</taxon>
        <taxon>rosids</taxon>
        <taxon>fabids</taxon>
        <taxon>Fabales</taxon>
        <taxon>Fabaceae</taxon>
        <taxon>Papilionoideae</taxon>
        <taxon>50 kb inversion clade</taxon>
        <taxon>NPAAA clade</taxon>
        <taxon>indigoferoid/millettioid clade</taxon>
        <taxon>Phaseoleae</taxon>
        <taxon>Mucuna</taxon>
    </lineage>
</organism>
<dbReference type="Proteomes" id="UP000257109">
    <property type="component" value="Unassembled WGS sequence"/>
</dbReference>
<name>A0A371FF06_MUCPR</name>
<dbReference type="AlphaFoldDB" id="A0A371FF06"/>
<proteinExistence type="predicted"/>